<accession>A0A0A2TI58</accession>
<keyword evidence="4" id="KW-1185">Reference proteome</keyword>
<dbReference type="AlphaFoldDB" id="A0A0A2TI58"/>
<evidence type="ECO:0000313" key="3">
    <source>
        <dbReference type="EMBL" id="KGP74143.1"/>
    </source>
</evidence>
<keyword evidence="1" id="KW-1133">Transmembrane helix</keyword>
<reference evidence="3 4" key="1">
    <citation type="journal article" date="2015" name="Stand. Genomic Sci.">
        <title>High quality draft genome sequence of the moderately halophilic bacterium Pontibacillus yanchengensis Y32(T) and comparison among Pontibacillus genomes.</title>
        <authorList>
            <person name="Huang J."/>
            <person name="Qiao Z.X."/>
            <person name="Tang J.W."/>
            <person name="Wang G."/>
        </authorList>
    </citation>
    <scope>NUCLEOTIDE SEQUENCE [LARGE SCALE GENOMIC DNA]</scope>
    <source>
        <strain evidence="3 4">Y32</strain>
    </source>
</reference>
<dbReference type="Proteomes" id="UP000030147">
    <property type="component" value="Unassembled WGS sequence"/>
</dbReference>
<comment type="caution">
    <text evidence="3">The sequence shown here is derived from an EMBL/GenBank/DDBJ whole genome shotgun (WGS) entry which is preliminary data.</text>
</comment>
<evidence type="ECO:0000313" key="4">
    <source>
        <dbReference type="Proteomes" id="UP000030147"/>
    </source>
</evidence>
<dbReference type="EMBL" id="AVBF01000005">
    <property type="protein sequence ID" value="KGP74143.1"/>
    <property type="molecule type" value="Genomic_DNA"/>
</dbReference>
<feature type="domain" description="Protein-glutamine gamma-glutamyltransferase-like C-terminal" evidence="2">
    <location>
        <begin position="133"/>
        <end position="197"/>
    </location>
</feature>
<evidence type="ECO:0000256" key="1">
    <source>
        <dbReference type="SAM" id="Phobius"/>
    </source>
</evidence>
<dbReference type="RefSeq" id="WP_036816163.1">
    <property type="nucleotide sequence ID" value="NZ_AVBF01000005.1"/>
</dbReference>
<evidence type="ECO:0000259" key="2">
    <source>
        <dbReference type="Pfam" id="PF13559"/>
    </source>
</evidence>
<name>A0A0A2TI58_9BACI</name>
<dbReference type="Pfam" id="PF13559">
    <property type="entry name" value="DUF4129"/>
    <property type="match status" value="1"/>
</dbReference>
<dbReference type="InterPro" id="IPR025403">
    <property type="entry name" value="TgpA-like_C"/>
</dbReference>
<dbReference type="STRING" id="1385514.N782_17600"/>
<dbReference type="eggNOG" id="ENOG5032R4U">
    <property type="taxonomic scope" value="Bacteria"/>
</dbReference>
<organism evidence="3 4">
    <name type="scientific">Pontibacillus yanchengensis Y32</name>
    <dbReference type="NCBI Taxonomy" id="1385514"/>
    <lineage>
        <taxon>Bacteria</taxon>
        <taxon>Bacillati</taxon>
        <taxon>Bacillota</taxon>
        <taxon>Bacilli</taxon>
        <taxon>Bacillales</taxon>
        <taxon>Bacillaceae</taxon>
        <taxon>Pontibacillus</taxon>
    </lineage>
</organism>
<keyword evidence="1" id="KW-0472">Membrane</keyword>
<keyword evidence="1" id="KW-0812">Transmembrane</keyword>
<gene>
    <name evidence="3" type="ORF">N782_17600</name>
</gene>
<proteinExistence type="predicted"/>
<dbReference type="OrthoDB" id="2435598at2"/>
<feature type="transmembrane region" description="Helical" evidence="1">
    <location>
        <begin position="62"/>
        <end position="82"/>
    </location>
</feature>
<sequence length="212" mass="25584">MSQSEKARQELENILNKEEYQVYYEEDQNALVFLLRKGGEWLLQQFQRLFPNIKITEGTIDVTLYIAGAIGLVLLVWFLFLIQRNLNNNSTLRANKRPIDHAHELEWSVERHLKESEILKDKEEYTQATRHVFLAMLLHFDNQQWVEARVWKTNWDYYDELKKVNESWAKQFYELALLFDEITYGNRIVQKEEFDSYQHQVLGWLYQQEESS</sequence>
<protein>
    <recommendedName>
        <fullName evidence="2">Protein-glutamine gamma-glutamyltransferase-like C-terminal domain-containing protein</fullName>
    </recommendedName>
</protein>